<dbReference type="STRING" id="550983.A4R26_33135"/>
<feature type="domain" description="HTH cro/C1-type" evidence="4">
    <location>
        <begin position="16"/>
        <end position="70"/>
    </location>
</feature>
<dbReference type="GO" id="GO:0003677">
    <property type="term" value="F:DNA binding"/>
    <property type="evidence" value="ECO:0007669"/>
    <property type="project" value="UniProtKB-KW"/>
</dbReference>
<comment type="caution">
    <text evidence="5">The sequence shown here is derived from an EMBL/GenBank/DDBJ whole genome shotgun (WGS) entry which is preliminary data.</text>
</comment>
<accession>A0A1V9GB20</accession>
<gene>
    <name evidence="5" type="ORF">A4R26_33135</name>
</gene>
<dbReference type="OrthoDB" id="680346at2"/>
<organism evidence="5 6">
    <name type="scientific">Niastella populi</name>
    <dbReference type="NCBI Taxonomy" id="550983"/>
    <lineage>
        <taxon>Bacteria</taxon>
        <taxon>Pseudomonadati</taxon>
        <taxon>Bacteroidota</taxon>
        <taxon>Chitinophagia</taxon>
        <taxon>Chitinophagales</taxon>
        <taxon>Chitinophagaceae</taxon>
        <taxon>Niastella</taxon>
    </lineage>
</organism>
<dbReference type="InterPro" id="IPR050807">
    <property type="entry name" value="TransReg_Diox_bact_type"/>
</dbReference>
<dbReference type="PANTHER" id="PTHR46797">
    <property type="entry name" value="HTH-TYPE TRANSCRIPTIONAL REGULATOR"/>
    <property type="match status" value="1"/>
</dbReference>
<keyword evidence="1" id="KW-0805">Transcription regulation</keyword>
<evidence type="ECO:0000313" key="5">
    <source>
        <dbReference type="EMBL" id="OQP67636.1"/>
    </source>
</evidence>
<protein>
    <recommendedName>
        <fullName evidence="4">HTH cro/C1-type domain-containing protein</fullName>
    </recommendedName>
</protein>
<keyword evidence="6" id="KW-1185">Reference proteome</keyword>
<dbReference type="SMART" id="SM00530">
    <property type="entry name" value="HTH_XRE"/>
    <property type="match status" value="1"/>
</dbReference>
<dbReference type="GO" id="GO:0003700">
    <property type="term" value="F:DNA-binding transcription factor activity"/>
    <property type="evidence" value="ECO:0007669"/>
    <property type="project" value="TreeGrafter"/>
</dbReference>
<evidence type="ECO:0000256" key="3">
    <source>
        <dbReference type="ARBA" id="ARBA00023163"/>
    </source>
</evidence>
<dbReference type="InterPro" id="IPR010982">
    <property type="entry name" value="Lambda_DNA-bd_dom_sf"/>
</dbReference>
<dbReference type="Pfam" id="PF01381">
    <property type="entry name" value="HTH_3"/>
    <property type="match status" value="1"/>
</dbReference>
<evidence type="ECO:0000256" key="2">
    <source>
        <dbReference type="ARBA" id="ARBA00023125"/>
    </source>
</evidence>
<name>A0A1V9GB20_9BACT</name>
<dbReference type="Proteomes" id="UP000192276">
    <property type="component" value="Unassembled WGS sequence"/>
</dbReference>
<evidence type="ECO:0000256" key="1">
    <source>
        <dbReference type="ARBA" id="ARBA00023015"/>
    </source>
</evidence>
<dbReference type="Gene3D" id="1.10.260.40">
    <property type="entry name" value="lambda repressor-like DNA-binding domains"/>
    <property type="match status" value="1"/>
</dbReference>
<keyword evidence="2" id="KW-0238">DNA-binding</keyword>
<dbReference type="GO" id="GO:0005829">
    <property type="term" value="C:cytosol"/>
    <property type="evidence" value="ECO:0007669"/>
    <property type="project" value="TreeGrafter"/>
</dbReference>
<dbReference type="EMBL" id="LWBP01000022">
    <property type="protein sequence ID" value="OQP67636.1"/>
    <property type="molecule type" value="Genomic_DNA"/>
</dbReference>
<reference evidence="6" key="1">
    <citation type="submission" date="2016-04" db="EMBL/GenBank/DDBJ databases">
        <authorList>
            <person name="Chen L."/>
            <person name="Zhuang W."/>
            <person name="Wang G."/>
        </authorList>
    </citation>
    <scope>NUCLEOTIDE SEQUENCE [LARGE SCALE GENOMIC DNA]</scope>
    <source>
        <strain evidence="6">208</strain>
    </source>
</reference>
<evidence type="ECO:0000313" key="6">
    <source>
        <dbReference type="Proteomes" id="UP000192276"/>
    </source>
</evidence>
<dbReference type="CDD" id="cd00093">
    <property type="entry name" value="HTH_XRE"/>
    <property type="match status" value="1"/>
</dbReference>
<dbReference type="PANTHER" id="PTHR46797:SF23">
    <property type="entry name" value="HTH-TYPE TRANSCRIPTIONAL REGULATOR SUTR"/>
    <property type="match status" value="1"/>
</dbReference>
<dbReference type="AlphaFoldDB" id="A0A1V9GB20"/>
<proteinExistence type="predicted"/>
<dbReference type="SUPFAM" id="SSF47413">
    <property type="entry name" value="lambda repressor-like DNA-binding domains"/>
    <property type="match status" value="1"/>
</dbReference>
<sequence>MNVKNKALVKALGDRIRDLRTQQELSQEDLANEADVPLSQIGRIERGENNPTISTLYVIAQALKIDLKVLVDIKLKK</sequence>
<keyword evidence="3" id="KW-0804">Transcription</keyword>
<dbReference type="InterPro" id="IPR001387">
    <property type="entry name" value="Cro/C1-type_HTH"/>
</dbReference>
<dbReference type="PROSITE" id="PS50943">
    <property type="entry name" value="HTH_CROC1"/>
    <property type="match status" value="1"/>
</dbReference>
<evidence type="ECO:0000259" key="4">
    <source>
        <dbReference type="PROSITE" id="PS50943"/>
    </source>
</evidence>